<evidence type="ECO:0000313" key="1">
    <source>
        <dbReference type="Proteomes" id="UP000035642"/>
    </source>
</evidence>
<sequence>MGILRGLEDMKLTVGYEADSSDSIEAARAFRDVMDIVYGVVEGDVLFSSVDRQVWLAARSLSNVNTRPVCLEMTTSGLDTNDIAFLIESFANAQNSVLGLRIENSPIMGEIRFKGSKRCVILQHEARNQQGVTFSNERSEVTFEVDAEEMIPTSKTKRPESDLLNVIFKLRRERISDDFRITN</sequence>
<keyword evidence="1" id="KW-1185">Reference proteome</keyword>
<accession>A0A0K0DL73</accession>
<reference evidence="1" key="1">
    <citation type="submission" date="2012-09" db="EMBL/GenBank/DDBJ databases">
        <authorList>
            <person name="Martin A.A."/>
        </authorList>
    </citation>
    <scope>NUCLEOTIDE SEQUENCE</scope>
</reference>
<organism evidence="1 2">
    <name type="scientific">Angiostrongylus cantonensis</name>
    <name type="common">Rat lungworm</name>
    <dbReference type="NCBI Taxonomy" id="6313"/>
    <lineage>
        <taxon>Eukaryota</taxon>
        <taxon>Metazoa</taxon>
        <taxon>Ecdysozoa</taxon>
        <taxon>Nematoda</taxon>
        <taxon>Chromadorea</taxon>
        <taxon>Rhabditida</taxon>
        <taxon>Rhabditina</taxon>
        <taxon>Rhabditomorpha</taxon>
        <taxon>Strongyloidea</taxon>
        <taxon>Metastrongylidae</taxon>
        <taxon>Angiostrongylus</taxon>
    </lineage>
</organism>
<proteinExistence type="predicted"/>
<protein>
    <submittedName>
        <fullName evidence="2">ANF_receptor domain-containing protein</fullName>
    </submittedName>
</protein>
<reference evidence="2" key="2">
    <citation type="submission" date="2017-02" db="UniProtKB">
        <authorList>
            <consortium name="WormBaseParasite"/>
        </authorList>
    </citation>
    <scope>IDENTIFICATION</scope>
</reference>
<dbReference type="Proteomes" id="UP000035642">
    <property type="component" value="Unassembled WGS sequence"/>
</dbReference>
<name>A0A0K0DL73_ANGCA</name>
<dbReference type="AlphaFoldDB" id="A0A0K0DL73"/>
<evidence type="ECO:0000313" key="2">
    <source>
        <dbReference type="WBParaSite" id="ACAC_0001232201-mRNA-1"/>
    </source>
</evidence>
<dbReference type="WBParaSite" id="ACAC_0001232201-mRNA-1">
    <property type="protein sequence ID" value="ACAC_0001232201-mRNA-1"/>
    <property type="gene ID" value="ACAC_0001232201"/>
</dbReference>